<name>A0AAQ2XWB4_9VIBR</name>
<dbReference type="RefSeq" id="WP_274290304.1">
    <property type="nucleotide sequence ID" value="NZ_CP117988.1"/>
</dbReference>
<dbReference type="AlphaFoldDB" id="A0AAQ2XWB4"/>
<gene>
    <name evidence="1" type="ORF">PUN50_10045</name>
</gene>
<sequence>MGKLILRFLCIIISMSYQCQSYSGEINLYEDLYNVHYMAQSYGNDTMTPLVWDIIGNTPPADAIIIGGVTNPGIHSVKMTNAFNGDEMTLDVNVLGGHWTLAPHETTQAGNGGIDVQYLGGIAYAYSVKGYGIGKLRMNLKETGSPVMAVRPLISALSKLEFPSSGLYHGFTTVTFMADFIRDGVKFRHYIPIVLRFNFYHMQSWINSVEVIGDGVMDVINISPTTISGKTTYIVRPQGINLHGVKMELIPNSDLYTLKSNDINNEEEIPYSVSCISGCALDRQNELIKDGKAIAMSDEQLPYIYGDSARLQVSFDNISTVKPDKYSGSFTVMFKNTL</sequence>
<dbReference type="EMBL" id="CP117988">
    <property type="protein sequence ID" value="WDG07090.1"/>
    <property type="molecule type" value="Genomic_DNA"/>
</dbReference>
<dbReference type="Proteomes" id="UP001219537">
    <property type="component" value="Chromosome 1"/>
</dbReference>
<proteinExistence type="predicted"/>
<protein>
    <recommendedName>
        <fullName evidence="3">Fimbrial protein</fullName>
    </recommendedName>
</protein>
<evidence type="ECO:0000313" key="1">
    <source>
        <dbReference type="EMBL" id="WDG07090.1"/>
    </source>
</evidence>
<organism evidence="1 2">
    <name type="scientific">Vibrio campbellii</name>
    <dbReference type="NCBI Taxonomy" id="680"/>
    <lineage>
        <taxon>Bacteria</taxon>
        <taxon>Pseudomonadati</taxon>
        <taxon>Pseudomonadota</taxon>
        <taxon>Gammaproteobacteria</taxon>
        <taxon>Vibrionales</taxon>
        <taxon>Vibrionaceae</taxon>
        <taxon>Vibrio</taxon>
    </lineage>
</organism>
<accession>A0AAQ2XWB4</accession>
<reference evidence="1" key="1">
    <citation type="submission" date="2023-02" db="EMBL/GenBank/DDBJ databases">
        <title>Isolation, identification, and genome analysis of Vibrio campbellii in the Penaeus vannamei larvae stage.</title>
        <authorList>
            <person name="Huang T."/>
            <person name="Zhang B."/>
        </authorList>
    </citation>
    <scope>NUCLEOTIDE SEQUENCE</scope>
    <source>
        <strain evidence="1">20220413_1</strain>
    </source>
</reference>
<evidence type="ECO:0000313" key="2">
    <source>
        <dbReference type="Proteomes" id="UP001219537"/>
    </source>
</evidence>
<evidence type="ECO:0008006" key="3">
    <source>
        <dbReference type="Google" id="ProtNLM"/>
    </source>
</evidence>